<sequence length="361" mass="36422">MTASSCPHCSAPVRGDGRPTCLCAAAEAADFDPLRLRPYVSLPDGEGGGPDEDGAGDAAYDGGADGRHRLDDLDDLDGLPGVDAAVHIADRAPDRTALDHVAGGRTAGPSRGSDAAPHAPAPLTPPPISPDTYAPPSLAHHRRGPTSPTLTSSPPPEPPAPHTAAPSGRRRRVLPAVLAVTGAAVAATAILVGTDALPGVGRDRAAPPDGGTVTPTATIPTDDRDTAPAPTAHHSSAASATPHRTAPATTATLHKTAATPRPQAPVQASGSVTDSPGGSSPSAPPTGPIVLREGSSGPEVTELQGRLRQLALYAGPADGRYGTAVRDAVSRYQQTYGVHDDPDGVYGTPTRASLESRTREP</sequence>
<evidence type="ECO:0000313" key="3">
    <source>
        <dbReference type="EMBL" id="GGU52069.1"/>
    </source>
</evidence>
<dbReference type="Gene3D" id="1.10.101.10">
    <property type="entry name" value="PGBD-like superfamily/PGBD"/>
    <property type="match status" value="1"/>
</dbReference>
<gene>
    <name evidence="3" type="ORF">GCM10010211_15580</name>
</gene>
<evidence type="ECO:0000256" key="1">
    <source>
        <dbReference type="SAM" id="MobiDB-lite"/>
    </source>
</evidence>
<feature type="region of interest" description="Disordered" evidence="1">
    <location>
        <begin position="95"/>
        <end position="170"/>
    </location>
</feature>
<evidence type="ECO:0000313" key="4">
    <source>
        <dbReference type="Proteomes" id="UP000654471"/>
    </source>
</evidence>
<dbReference type="InterPro" id="IPR036365">
    <property type="entry name" value="PGBD-like_sf"/>
</dbReference>
<reference evidence="4" key="1">
    <citation type="journal article" date="2019" name="Int. J. Syst. Evol. Microbiol.">
        <title>The Global Catalogue of Microorganisms (GCM) 10K type strain sequencing project: providing services to taxonomists for standard genome sequencing and annotation.</title>
        <authorList>
            <consortium name="The Broad Institute Genomics Platform"/>
            <consortium name="The Broad Institute Genome Sequencing Center for Infectious Disease"/>
            <person name="Wu L."/>
            <person name="Ma J."/>
        </authorList>
    </citation>
    <scope>NUCLEOTIDE SEQUENCE [LARGE SCALE GENOMIC DNA]</scope>
    <source>
        <strain evidence="4">JCM 3399</strain>
    </source>
</reference>
<dbReference type="SUPFAM" id="SSF47090">
    <property type="entry name" value="PGBD-like"/>
    <property type="match status" value="1"/>
</dbReference>
<dbReference type="Proteomes" id="UP000654471">
    <property type="component" value="Unassembled WGS sequence"/>
</dbReference>
<feature type="region of interest" description="Disordered" evidence="1">
    <location>
        <begin position="334"/>
        <end position="361"/>
    </location>
</feature>
<feature type="domain" description="Peptidoglycan binding-like" evidence="2">
    <location>
        <begin position="296"/>
        <end position="354"/>
    </location>
</feature>
<comment type="caution">
    <text evidence="3">The sequence shown here is derived from an EMBL/GenBank/DDBJ whole genome shotgun (WGS) entry which is preliminary data.</text>
</comment>
<feature type="compositionally biased region" description="Pro residues" evidence="1">
    <location>
        <begin position="119"/>
        <end position="129"/>
    </location>
</feature>
<organism evidence="3 4">
    <name type="scientific">Streptomyces albospinus</name>
    <dbReference type="NCBI Taxonomy" id="285515"/>
    <lineage>
        <taxon>Bacteria</taxon>
        <taxon>Bacillati</taxon>
        <taxon>Actinomycetota</taxon>
        <taxon>Actinomycetes</taxon>
        <taxon>Kitasatosporales</taxon>
        <taxon>Streptomycetaceae</taxon>
        <taxon>Streptomyces</taxon>
    </lineage>
</organism>
<dbReference type="InterPro" id="IPR002477">
    <property type="entry name" value="Peptidoglycan-bd-like"/>
</dbReference>
<protein>
    <submittedName>
        <fullName evidence="3">Peptidoglycan-binding protein</fullName>
    </submittedName>
</protein>
<feature type="compositionally biased region" description="Low complexity" evidence="1">
    <location>
        <begin position="227"/>
        <end position="259"/>
    </location>
</feature>
<dbReference type="Pfam" id="PF01471">
    <property type="entry name" value="PG_binding_1"/>
    <property type="match status" value="1"/>
</dbReference>
<evidence type="ECO:0000259" key="2">
    <source>
        <dbReference type="Pfam" id="PF01471"/>
    </source>
</evidence>
<name>A0ABQ2UUM7_9ACTN</name>
<feature type="region of interest" description="Disordered" evidence="1">
    <location>
        <begin position="39"/>
        <end position="80"/>
    </location>
</feature>
<feature type="region of interest" description="Disordered" evidence="1">
    <location>
        <begin position="198"/>
        <end position="301"/>
    </location>
</feature>
<dbReference type="RefSeq" id="WP_229852007.1">
    <property type="nucleotide sequence ID" value="NZ_BMRP01000004.1"/>
</dbReference>
<proteinExistence type="predicted"/>
<keyword evidence="4" id="KW-1185">Reference proteome</keyword>
<dbReference type="EMBL" id="BMRP01000004">
    <property type="protein sequence ID" value="GGU52069.1"/>
    <property type="molecule type" value="Genomic_DNA"/>
</dbReference>
<dbReference type="InterPro" id="IPR036366">
    <property type="entry name" value="PGBDSf"/>
</dbReference>
<accession>A0ABQ2UUM7</accession>